<evidence type="ECO:0000256" key="4">
    <source>
        <dbReference type="RuleBase" id="RU362110"/>
    </source>
</evidence>
<dbReference type="GO" id="GO:0004575">
    <property type="term" value="F:sucrose alpha-glucosidase activity"/>
    <property type="evidence" value="ECO:0007669"/>
    <property type="project" value="TreeGrafter"/>
</dbReference>
<dbReference type="InterPro" id="IPR013320">
    <property type="entry name" value="ConA-like_dom_sf"/>
</dbReference>
<dbReference type="InterPro" id="IPR013189">
    <property type="entry name" value="Glyco_hydro_32_C"/>
</dbReference>
<evidence type="ECO:0008006" key="9">
    <source>
        <dbReference type="Google" id="ProtNLM"/>
    </source>
</evidence>
<sequence length="624" mass="68926">MTSHMLVTATSTTPFTFKKMPRVSVFSPPLVSETTLEPIERWRPRLHLVAPRGWLNDPCAPGYDPVNKKYHLGFQWNPNSTEWGNISWGAAVSHDLLTWKVSDHPSMQPSAQCDSGGVFTGCLVPTAIDGSENGVLTAVYTSVSRLPIHYTRPYFRTSEAVALATSTDSGRTWTRYANNPVLAEPPPGIDVTGWRDPFVAPWPCMDKLVNQQRVNRDTRSLYAVVAGGIRGKTPTAFLYRVDANALDAWQYLGPLIAPGLNFCPSPRWTGDFGVNWEVSNFVSLTSADGKICRDFLICGVEGRLATDDMIRTKGDFRATNAQMWLCGSLETAPGVHMKFRFGGRLDHGLYYAGNSFWDPQTQQQVIYGWIHEDDLNAEVRQRQGWAGVVSLPRVLKMQALAGVTGALSSPLQSVGSVELMPEDTNGSSFTVITLCAVPNPRLRKLRGCRFPSKETSGQSSGGVLVFPVAWPQWEMELDFRLEEGAAKLGFDIVHSAAEFTRVYFDANAETIVVDRSCSTSLDGIRTCQEEAPHTLFMIRQQAKDSPFAEKGILETLKFHVLYDSSVLQVFVNERTALATRVYPAGGTSTGIRPLVERASYQYSNTGGPKSRAWSIALWPLSLPV</sequence>
<evidence type="ECO:0000313" key="7">
    <source>
        <dbReference type="EMBL" id="KAF5852191.1"/>
    </source>
</evidence>
<proteinExistence type="inferred from homology"/>
<evidence type="ECO:0000256" key="2">
    <source>
        <dbReference type="ARBA" id="ARBA00022801"/>
    </source>
</evidence>
<dbReference type="Proteomes" id="UP000624244">
    <property type="component" value="Unassembled WGS sequence"/>
</dbReference>
<dbReference type="PANTHER" id="PTHR42800">
    <property type="entry name" value="EXOINULINASE INUD (AFU_ORTHOLOGUE AFUA_5G00480)"/>
    <property type="match status" value="1"/>
</dbReference>
<dbReference type="SMART" id="SM00640">
    <property type="entry name" value="Glyco_32"/>
    <property type="match status" value="1"/>
</dbReference>
<feature type="domain" description="Glycosyl hydrolase family 32 N-terminal" evidence="5">
    <location>
        <begin position="47"/>
        <end position="399"/>
    </location>
</feature>
<dbReference type="PANTHER" id="PTHR42800:SF3">
    <property type="entry name" value="GLYCOSYL HYDROLASE FAMILY 32 N-TERMINAL DOMAIN-CONTAINING PROTEIN"/>
    <property type="match status" value="1"/>
</dbReference>
<dbReference type="GO" id="GO:0005737">
    <property type="term" value="C:cytoplasm"/>
    <property type="evidence" value="ECO:0007669"/>
    <property type="project" value="TreeGrafter"/>
</dbReference>
<evidence type="ECO:0000313" key="8">
    <source>
        <dbReference type="Proteomes" id="UP000624244"/>
    </source>
</evidence>
<dbReference type="SUPFAM" id="SSF49899">
    <property type="entry name" value="Concanavalin A-like lectins/glucanases"/>
    <property type="match status" value="1"/>
</dbReference>
<feature type="domain" description="Glycosyl hydrolase family 32 C-terminal" evidence="6">
    <location>
        <begin position="462"/>
        <end position="596"/>
    </location>
</feature>
<keyword evidence="2 4" id="KW-0378">Hydrolase</keyword>
<dbReference type="Pfam" id="PF00251">
    <property type="entry name" value="Glyco_hydro_32N"/>
    <property type="match status" value="1"/>
</dbReference>
<dbReference type="InterPro" id="IPR023296">
    <property type="entry name" value="Glyco_hydro_beta-prop_sf"/>
</dbReference>
<evidence type="ECO:0000259" key="6">
    <source>
        <dbReference type="Pfam" id="PF08244"/>
    </source>
</evidence>
<dbReference type="EMBL" id="WNKQ01000004">
    <property type="protein sequence ID" value="KAF5852191.1"/>
    <property type="molecule type" value="Genomic_DNA"/>
</dbReference>
<dbReference type="CDD" id="cd18621">
    <property type="entry name" value="GH32_XdINV-like"/>
    <property type="match status" value="1"/>
</dbReference>
<comment type="similarity">
    <text evidence="1 4">Belongs to the glycosyl hydrolase 32 family.</text>
</comment>
<evidence type="ECO:0000256" key="1">
    <source>
        <dbReference type="ARBA" id="ARBA00009902"/>
    </source>
</evidence>
<dbReference type="Pfam" id="PF08244">
    <property type="entry name" value="Glyco_hydro_32C"/>
    <property type="match status" value="1"/>
</dbReference>
<dbReference type="AlphaFoldDB" id="A0A8H5ZL00"/>
<organism evidence="7 8">
    <name type="scientific">Cochliobolus sativus</name>
    <name type="common">Common root rot and spot blotch fungus</name>
    <name type="synonym">Bipolaris sorokiniana</name>
    <dbReference type="NCBI Taxonomy" id="45130"/>
    <lineage>
        <taxon>Eukaryota</taxon>
        <taxon>Fungi</taxon>
        <taxon>Dikarya</taxon>
        <taxon>Ascomycota</taxon>
        <taxon>Pezizomycotina</taxon>
        <taxon>Dothideomycetes</taxon>
        <taxon>Pleosporomycetidae</taxon>
        <taxon>Pleosporales</taxon>
        <taxon>Pleosporineae</taxon>
        <taxon>Pleosporaceae</taxon>
        <taxon>Bipolaris</taxon>
    </lineage>
</organism>
<dbReference type="GO" id="GO:0005987">
    <property type="term" value="P:sucrose catabolic process"/>
    <property type="evidence" value="ECO:0007669"/>
    <property type="project" value="TreeGrafter"/>
</dbReference>
<reference evidence="7" key="1">
    <citation type="submission" date="2019-11" db="EMBL/GenBank/DDBJ databases">
        <title>Bipolaris sorokiniana Genome sequencing.</title>
        <authorList>
            <person name="Wang H."/>
        </authorList>
    </citation>
    <scope>NUCLEOTIDE SEQUENCE</scope>
</reference>
<accession>A0A8H5ZL00</accession>
<gene>
    <name evidence="7" type="ORF">GGP41_001004</name>
</gene>
<dbReference type="InterPro" id="IPR001362">
    <property type="entry name" value="Glyco_hydro_32"/>
</dbReference>
<evidence type="ECO:0000259" key="5">
    <source>
        <dbReference type="Pfam" id="PF00251"/>
    </source>
</evidence>
<dbReference type="SUPFAM" id="SSF75005">
    <property type="entry name" value="Arabinanase/levansucrase/invertase"/>
    <property type="match status" value="1"/>
</dbReference>
<dbReference type="InterPro" id="IPR013148">
    <property type="entry name" value="Glyco_hydro_32_N"/>
</dbReference>
<name>A0A8H5ZL00_COCSA</name>
<dbReference type="Gene3D" id="2.115.10.20">
    <property type="entry name" value="Glycosyl hydrolase domain, family 43"/>
    <property type="match status" value="1"/>
</dbReference>
<keyword evidence="3 4" id="KW-0326">Glycosidase</keyword>
<evidence type="ECO:0000256" key="3">
    <source>
        <dbReference type="ARBA" id="ARBA00023295"/>
    </source>
</evidence>
<dbReference type="Gene3D" id="2.60.120.560">
    <property type="entry name" value="Exo-inulinase, domain 1"/>
    <property type="match status" value="1"/>
</dbReference>
<protein>
    <recommendedName>
        <fullName evidence="9">Glycoside hydrolase family 32 protein</fullName>
    </recommendedName>
</protein>
<comment type="caution">
    <text evidence="7">The sequence shown here is derived from an EMBL/GenBank/DDBJ whole genome shotgun (WGS) entry which is preliminary data.</text>
</comment>